<comment type="caution">
    <text evidence="3">The sequence shown here is derived from an EMBL/GenBank/DDBJ whole genome shotgun (WGS) entry which is preliminary data.</text>
</comment>
<accession>X1MX33</accession>
<comment type="similarity">
    <text evidence="1">Belongs to the short-chain dehydrogenases/reductases (SDR) family.</text>
</comment>
<feature type="non-terminal residue" evidence="3">
    <location>
        <position position="1"/>
    </location>
</feature>
<evidence type="ECO:0008006" key="4">
    <source>
        <dbReference type="Google" id="ProtNLM"/>
    </source>
</evidence>
<keyword evidence="2" id="KW-0560">Oxidoreductase</keyword>
<sequence>KSAPAYNASKAYQSNYLEGLRQKSRNQKLKITVSDIRPGFVATDMAKGEKLFWAASPEKAAVQIYRAIRRKSKIAYISKRWGLFALMLKIAPRWMYDNF</sequence>
<dbReference type="PANTHER" id="PTHR44196:SF3">
    <property type="entry name" value="SHORT CHAIN DEHYDROGENASE FAMILY PROTEIN"/>
    <property type="match status" value="1"/>
</dbReference>
<dbReference type="Gene3D" id="3.40.50.720">
    <property type="entry name" value="NAD(P)-binding Rossmann-like Domain"/>
    <property type="match status" value="1"/>
</dbReference>
<evidence type="ECO:0000256" key="1">
    <source>
        <dbReference type="ARBA" id="ARBA00006484"/>
    </source>
</evidence>
<evidence type="ECO:0000256" key="2">
    <source>
        <dbReference type="ARBA" id="ARBA00023002"/>
    </source>
</evidence>
<dbReference type="GO" id="GO:0016020">
    <property type="term" value="C:membrane"/>
    <property type="evidence" value="ECO:0007669"/>
    <property type="project" value="TreeGrafter"/>
</dbReference>
<dbReference type="InterPro" id="IPR036291">
    <property type="entry name" value="NAD(P)-bd_dom_sf"/>
</dbReference>
<dbReference type="GO" id="GO:0016491">
    <property type="term" value="F:oxidoreductase activity"/>
    <property type="evidence" value="ECO:0007669"/>
    <property type="project" value="UniProtKB-KW"/>
</dbReference>
<organism evidence="3">
    <name type="scientific">marine sediment metagenome</name>
    <dbReference type="NCBI Taxonomy" id="412755"/>
    <lineage>
        <taxon>unclassified sequences</taxon>
        <taxon>metagenomes</taxon>
        <taxon>ecological metagenomes</taxon>
    </lineage>
</organism>
<dbReference type="PANTHER" id="PTHR44196">
    <property type="entry name" value="DEHYDROGENASE/REDUCTASE SDR FAMILY MEMBER 7B"/>
    <property type="match status" value="1"/>
</dbReference>
<gene>
    <name evidence="3" type="ORF">S06H3_17905</name>
</gene>
<reference evidence="3" key="1">
    <citation type="journal article" date="2014" name="Front. Microbiol.">
        <title>High frequency of phylogenetically diverse reductive dehalogenase-homologous genes in deep subseafloor sedimentary metagenomes.</title>
        <authorList>
            <person name="Kawai M."/>
            <person name="Futagami T."/>
            <person name="Toyoda A."/>
            <person name="Takaki Y."/>
            <person name="Nishi S."/>
            <person name="Hori S."/>
            <person name="Arai W."/>
            <person name="Tsubouchi T."/>
            <person name="Morono Y."/>
            <person name="Uchiyama I."/>
            <person name="Ito T."/>
            <person name="Fujiyama A."/>
            <person name="Inagaki F."/>
            <person name="Takami H."/>
        </authorList>
    </citation>
    <scope>NUCLEOTIDE SEQUENCE</scope>
    <source>
        <strain evidence="3">Expedition CK06-06</strain>
    </source>
</reference>
<dbReference type="EMBL" id="BARV01008996">
    <property type="protein sequence ID" value="GAI10924.1"/>
    <property type="molecule type" value="Genomic_DNA"/>
</dbReference>
<dbReference type="SUPFAM" id="SSF51735">
    <property type="entry name" value="NAD(P)-binding Rossmann-fold domains"/>
    <property type="match status" value="1"/>
</dbReference>
<protein>
    <recommendedName>
        <fullName evidence="4">Short-chain dehydrogenase/reductase SDR</fullName>
    </recommendedName>
</protein>
<name>X1MX33_9ZZZZ</name>
<evidence type="ECO:0000313" key="3">
    <source>
        <dbReference type="EMBL" id="GAI10924.1"/>
    </source>
</evidence>
<proteinExistence type="inferred from homology"/>
<dbReference type="AlphaFoldDB" id="X1MX33"/>